<dbReference type="Proteomes" id="UP000646833">
    <property type="component" value="Unassembled WGS sequence"/>
</dbReference>
<keyword evidence="2" id="KW-0560">Oxidoreductase</keyword>
<dbReference type="InterPro" id="IPR057326">
    <property type="entry name" value="KR_dom"/>
</dbReference>
<dbReference type="Gene3D" id="3.40.50.720">
    <property type="entry name" value="NAD(P)-binding Rossmann-like Domain"/>
    <property type="match status" value="1"/>
</dbReference>
<dbReference type="InterPro" id="IPR051687">
    <property type="entry name" value="Peroxisomal_Beta-Oxidation"/>
</dbReference>
<gene>
    <name evidence="5" type="ORF">GCM10007209_31000</name>
</gene>
<dbReference type="AlphaFoldDB" id="A0A830E0W0"/>
<evidence type="ECO:0000256" key="2">
    <source>
        <dbReference type="ARBA" id="ARBA00023002"/>
    </source>
</evidence>
<evidence type="ECO:0000313" key="6">
    <source>
        <dbReference type="Proteomes" id="UP000646833"/>
    </source>
</evidence>
<dbReference type="Pfam" id="PF00106">
    <property type="entry name" value="adh_short"/>
    <property type="match status" value="1"/>
</dbReference>
<dbReference type="InterPro" id="IPR002347">
    <property type="entry name" value="SDR_fam"/>
</dbReference>
<reference evidence="5" key="1">
    <citation type="journal article" date="2014" name="Int. J. Syst. Evol. Microbiol.">
        <title>Complete genome sequence of Corynebacterium casei LMG S-19264T (=DSM 44701T), isolated from a smear-ripened cheese.</title>
        <authorList>
            <consortium name="US DOE Joint Genome Institute (JGI-PGF)"/>
            <person name="Walter F."/>
            <person name="Albersmeier A."/>
            <person name="Kalinowski J."/>
            <person name="Ruckert C."/>
        </authorList>
    </citation>
    <scope>NUCLEOTIDE SEQUENCE</scope>
    <source>
        <strain evidence="5">CCM 7217</strain>
    </source>
</reference>
<comment type="similarity">
    <text evidence="1 3">Belongs to the short-chain dehydrogenases/reductases (SDR) family.</text>
</comment>
<proteinExistence type="inferred from homology"/>
<dbReference type="PRINTS" id="PR00081">
    <property type="entry name" value="GDHRDH"/>
</dbReference>
<dbReference type="SUPFAM" id="SSF51735">
    <property type="entry name" value="NAD(P)-binding Rossmann-fold domains"/>
    <property type="match status" value="1"/>
</dbReference>
<feature type="domain" description="Ketoreductase" evidence="4">
    <location>
        <begin position="8"/>
        <end position="212"/>
    </location>
</feature>
<dbReference type="GO" id="GO:0016491">
    <property type="term" value="F:oxidoreductase activity"/>
    <property type="evidence" value="ECO:0007669"/>
    <property type="project" value="UniProtKB-KW"/>
</dbReference>
<dbReference type="PRINTS" id="PR00080">
    <property type="entry name" value="SDRFAMILY"/>
</dbReference>
<accession>A0A830E0W0</accession>
<dbReference type="PANTHER" id="PTHR45024">
    <property type="entry name" value="DEHYDROGENASES, SHORT CHAIN"/>
    <property type="match status" value="1"/>
</dbReference>
<reference evidence="5" key="2">
    <citation type="submission" date="2020-09" db="EMBL/GenBank/DDBJ databases">
        <authorList>
            <person name="Sun Q."/>
            <person name="Sedlacek I."/>
        </authorList>
    </citation>
    <scope>NUCLEOTIDE SEQUENCE</scope>
    <source>
        <strain evidence="5">CCM 7217</strain>
    </source>
</reference>
<sequence>MTNLLDGNVYVVAGGGGDLGRATAEELAANGATVVVTDLGTSLAGEGTAEDPAATTAEAIEADGGEAMAHVGDITSLEYTETLIEDTLEAYGRIDGAVNYAGILRDSYLTNMTGEEWDAVIHVHLRGHFSLLRNLARHWRDRDEETEGGLASERSFVSVTSPSALGNVGQANYGAAKAGILGLTRTAARELAASNVRVNALLPIAYTRMTEGLLDDESKSAEKIAPVVAALMSDDAAGITGRTIRAVGDSVSVLSEPEIERTAINENGWTVDRLTSVFHDELGLGDGSG</sequence>
<evidence type="ECO:0000256" key="3">
    <source>
        <dbReference type="RuleBase" id="RU000363"/>
    </source>
</evidence>
<protein>
    <submittedName>
        <fullName evidence="5">Putative short-chain dehydrogenase/reductase</fullName>
    </submittedName>
</protein>
<dbReference type="SMART" id="SM00822">
    <property type="entry name" value="PKS_KR"/>
    <property type="match status" value="1"/>
</dbReference>
<evidence type="ECO:0000256" key="1">
    <source>
        <dbReference type="ARBA" id="ARBA00006484"/>
    </source>
</evidence>
<dbReference type="EMBL" id="BMCI01000006">
    <property type="protein sequence ID" value="GGC66681.1"/>
    <property type="molecule type" value="Genomic_DNA"/>
</dbReference>
<comment type="caution">
    <text evidence="5">The sequence shown here is derived from an EMBL/GenBank/DDBJ whole genome shotgun (WGS) entry which is preliminary data.</text>
</comment>
<dbReference type="RefSeq" id="WP_007276376.1">
    <property type="nucleotide sequence ID" value="NZ_BMCI01000006.1"/>
</dbReference>
<evidence type="ECO:0000259" key="4">
    <source>
        <dbReference type="SMART" id="SM00822"/>
    </source>
</evidence>
<evidence type="ECO:0000313" key="5">
    <source>
        <dbReference type="EMBL" id="GGC66681.1"/>
    </source>
</evidence>
<name>A0A830E0W0_9EURY</name>
<dbReference type="InterPro" id="IPR036291">
    <property type="entry name" value="NAD(P)-bd_dom_sf"/>
</dbReference>
<organism evidence="5 6">
    <name type="scientific">Haloferax sulfurifontis</name>
    <dbReference type="NCBI Taxonomy" id="255616"/>
    <lineage>
        <taxon>Archaea</taxon>
        <taxon>Methanobacteriati</taxon>
        <taxon>Methanobacteriota</taxon>
        <taxon>Stenosarchaea group</taxon>
        <taxon>Halobacteria</taxon>
        <taxon>Halobacteriales</taxon>
        <taxon>Haloferacaceae</taxon>
        <taxon>Haloferax</taxon>
    </lineage>
</organism>
<dbReference type="PANTHER" id="PTHR45024:SF2">
    <property type="entry name" value="SCP2 DOMAIN-CONTAINING PROTEIN"/>
    <property type="match status" value="1"/>
</dbReference>